<organism evidence="1 2">
    <name type="scientific">Prochlorococcus marinus (strain NATL1A)</name>
    <dbReference type="NCBI Taxonomy" id="167555"/>
    <lineage>
        <taxon>Bacteria</taxon>
        <taxon>Bacillati</taxon>
        <taxon>Cyanobacteriota</taxon>
        <taxon>Cyanophyceae</taxon>
        <taxon>Synechococcales</taxon>
        <taxon>Prochlorococcaceae</taxon>
        <taxon>Prochlorococcus</taxon>
    </lineage>
</organism>
<gene>
    <name evidence="1" type="ordered locus">NATL1_18561</name>
</gene>
<accession>A2C4K2</accession>
<reference evidence="2" key="1">
    <citation type="journal article" date="2007" name="PLoS Genet.">
        <title>Patterns and implications of gene gain and loss in the evolution of Prochlorococcus.</title>
        <authorList>
            <person name="Kettler G.C."/>
            <person name="Martiny A.C."/>
            <person name="Huang K."/>
            <person name="Zucker J."/>
            <person name="Coleman M.L."/>
            <person name="Rodrigue S."/>
            <person name="Chen F."/>
            <person name="Lapidus A."/>
            <person name="Ferriera S."/>
            <person name="Johnson J."/>
            <person name="Steglich C."/>
            <person name="Church G.M."/>
            <person name="Richardson P."/>
            <person name="Chisholm S.W."/>
        </authorList>
    </citation>
    <scope>NUCLEOTIDE SEQUENCE [LARGE SCALE GENOMIC DNA]</scope>
    <source>
        <strain evidence="2">NATL1A</strain>
    </source>
</reference>
<dbReference type="Proteomes" id="UP000002592">
    <property type="component" value="Chromosome"/>
</dbReference>
<evidence type="ECO:0000313" key="2">
    <source>
        <dbReference type="Proteomes" id="UP000002592"/>
    </source>
</evidence>
<evidence type="ECO:0000313" key="1">
    <source>
        <dbReference type="EMBL" id="ABM76412.1"/>
    </source>
</evidence>
<sequence length="55" mass="6234">MLQILAQVIKLTNFSISLINFFCLDASLVIDFAGLCRELRCLDCNQLLTITDELK</sequence>
<dbReference type="EMBL" id="CP000553">
    <property type="protein sequence ID" value="ABM76412.1"/>
    <property type="molecule type" value="Genomic_DNA"/>
</dbReference>
<protein>
    <submittedName>
        <fullName evidence="1">Uncharacterized protein</fullName>
    </submittedName>
</protein>
<dbReference type="AlphaFoldDB" id="A2C4K2"/>
<proteinExistence type="predicted"/>
<dbReference type="KEGG" id="pme:NATL1_18561"/>
<name>A2C4K2_PROM1</name>
<dbReference type="HOGENOM" id="CLU_3028738_0_0_3"/>